<evidence type="ECO:0000259" key="13">
    <source>
        <dbReference type="Pfam" id="PF11781"/>
    </source>
</evidence>
<feature type="compositionally biased region" description="Acidic residues" evidence="12">
    <location>
        <begin position="230"/>
        <end position="243"/>
    </location>
</feature>
<sequence length="866" mass="100067">MAPDTNEKCKACGGINFSVIDGFKYCDRCGTLLENFEELEAEEGGIQQTRGAGKIKIKKKGGDDGEKKATDWISTNESNVQIMRKALEKRSDFFSQQALKNEELAFPHESTPDYLYRLGLRLAAFTQVLAKVGHVLVKELNFEPRVLPTILATFQRYLTHCHVAFCHSEQCGNDEQLRFVAMMENLEFEQQEREEKRRKKLARRGKGVKALSKSAAAWTLLTQGNITENLDLDSEEDEEEEENPTLNKSMENLEVEDTQNDETVAVNDTTAGFVRKITTALSTEALRRGRQMILNLEILVAIIHSALMSCGYRNVLASDVVRWIREDRFGISLRSIRLMRHSAKEQDTREAMTKVDYAEPYLRFPLYEIARTSTLFHQSLNLNEKLVSLNFETLAARLCDNLNLPVDFLSRVLLLESIIPCDVNPSLRKQADVGMGYNCEKLAAIQPKLYHTGFLSCFGRKERTWREADNCDEVLLAPDTKLMAYILLVFRLTFDIDNATCSPDSDDSFNIDTWIHQLEMRLKCWQEHDMGMVLRSSCPVPDIQIRSPFGPNYQYYDKKGNPWVHRLRRQVGFAKCIPSEMSFNSTSSLPTVFDIRQNRFKTERRQLEAVMSPLKFQRVILRKEMERDPEKYKNIVDSESEKTFFSDFTTQKISETSNSFDEYFPQASRYTIYKRPDWIQNCSARSEQLSPKIGPYRFYISNQACDDLLGVATSSFSPRFKFLLESLALIIGEDPKALYTAFVMLEMHLTSSDTLETIRESLLRSIPITVKCQKFRKTTWHVECLRRVVTEHPVDKIENLRYFMVASTRETQEELGESSEAYLMHFRNHEIREDLTSLEAEKMQKRVLKLAYDFETFFGILAVKMW</sequence>
<evidence type="ECO:0000256" key="4">
    <source>
        <dbReference type="ARBA" id="ARBA00022723"/>
    </source>
</evidence>
<dbReference type="InterPro" id="IPR021752">
    <property type="entry name" value="TF_Rrn7_Zf"/>
</dbReference>
<gene>
    <name evidence="15" type="primary">Cni-F23H11.2</name>
    <name evidence="15" type="synonym">Cnig_chr_III.g8451</name>
    <name evidence="15" type="ORF">B9Z55_008451</name>
</gene>
<organism evidence="15 16">
    <name type="scientific">Caenorhabditis nigoni</name>
    <dbReference type="NCBI Taxonomy" id="1611254"/>
    <lineage>
        <taxon>Eukaryota</taxon>
        <taxon>Metazoa</taxon>
        <taxon>Ecdysozoa</taxon>
        <taxon>Nematoda</taxon>
        <taxon>Chromadorea</taxon>
        <taxon>Rhabditida</taxon>
        <taxon>Rhabditina</taxon>
        <taxon>Rhabditomorpha</taxon>
        <taxon>Rhabditoidea</taxon>
        <taxon>Rhabditidae</taxon>
        <taxon>Peloderinae</taxon>
        <taxon>Caenorhabditis</taxon>
    </lineage>
</organism>
<evidence type="ECO:0000256" key="5">
    <source>
        <dbReference type="ARBA" id="ARBA00022771"/>
    </source>
</evidence>
<protein>
    <recommendedName>
        <fullName evidence="3">TATA box-binding protein-associated factor RNA polymerase I subunit B</fullName>
    </recommendedName>
    <alternativeName>
        <fullName evidence="11">TATA box-binding protein-associated factor 1B</fullName>
    </alternativeName>
</protein>
<dbReference type="GO" id="GO:0070860">
    <property type="term" value="C:RNA polymerase I core factor complex"/>
    <property type="evidence" value="ECO:0007669"/>
    <property type="project" value="InterPro"/>
</dbReference>
<dbReference type="PANTHER" id="PTHR31576:SF2">
    <property type="entry name" value="TATA BOX-BINDING PROTEIN-ASSOCIATED FACTOR RNA POLYMERASE I SUBUNIT B"/>
    <property type="match status" value="1"/>
</dbReference>
<dbReference type="GO" id="GO:0042790">
    <property type="term" value="P:nucleolar large rRNA transcription by RNA polymerase I"/>
    <property type="evidence" value="ECO:0007669"/>
    <property type="project" value="TreeGrafter"/>
</dbReference>
<dbReference type="PANTHER" id="PTHR31576">
    <property type="entry name" value="TATA BOX-BINDING PROTEIN-ASSOCIATED FACTOR RNA POLYMERASE I SUBUNIT B"/>
    <property type="match status" value="1"/>
</dbReference>
<comment type="subcellular location">
    <subcellularLocation>
        <location evidence="1">Nucleus</location>
        <location evidence="1">Nucleolus</location>
    </subcellularLocation>
</comment>
<dbReference type="OrthoDB" id="10069252at2759"/>
<evidence type="ECO:0000256" key="10">
    <source>
        <dbReference type="ARBA" id="ARBA00023242"/>
    </source>
</evidence>
<keyword evidence="4" id="KW-0479">Metal-binding</keyword>
<evidence type="ECO:0000256" key="8">
    <source>
        <dbReference type="ARBA" id="ARBA00023125"/>
    </source>
</evidence>
<feature type="region of interest" description="Disordered" evidence="12">
    <location>
        <begin position="229"/>
        <end position="257"/>
    </location>
</feature>
<keyword evidence="5" id="KW-0863">Zinc-finger</keyword>
<evidence type="ECO:0000256" key="2">
    <source>
        <dbReference type="ARBA" id="ARBA00006899"/>
    </source>
</evidence>
<dbReference type="Pfam" id="PF11781">
    <property type="entry name" value="Zn_ribbon_RRN7"/>
    <property type="match status" value="1"/>
</dbReference>
<comment type="similarity">
    <text evidence="2">Belongs to the RRN7/TAF1B family.</text>
</comment>
<dbReference type="EMBL" id="PDUG01000003">
    <property type="protein sequence ID" value="PIC40839.1"/>
    <property type="molecule type" value="Genomic_DNA"/>
</dbReference>
<evidence type="ECO:0000256" key="7">
    <source>
        <dbReference type="ARBA" id="ARBA00023015"/>
    </source>
</evidence>
<dbReference type="InterPro" id="IPR048538">
    <property type="entry name" value="Rrn7_cyclin_C"/>
</dbReference>
<keyword evidence="7" id="KW-0805">Transcription regulation</keyword>
<dbReference type="AlphaFoldDB" id="A0A2G5UMU1"/>
<evidence type="ECO:0000256" key="11">
    <source>
        <dbReference type="ARBA" id="ARBA00032500"/>
    </source>
</evidence>
<dbReference type="STRING" id="1611254.A0A2G5UMU1"/>
<name>A0A2G5UMU1_9PELO</name>
<dbReference type="Proteomes" id="UP000230233">
    <property type="component" value="Chromosome III"/>
</dbReference>
<evidence type="ECO:0000256" key="1">
    <source>
        <dbReference type="ARBA" id="ARBA00004604"/>
    </source>
</evidence>
<dbReference type="GO" id="GO:0005668">
    <property type="term" value="C:RNA polymerase transcription factor SL1 complex"/>
    <property type="evidence" value="ECO:0007669"/>
    <property type="project" value="TreeGrafter"/>
</dbReference>
<evidence type="ECO:0000256" key="3">
    <source>
        <dbReference type="ARBA" id="ARBA00018994"/>
    </source>
</evidence>
<keyword evidence="6" id="KW-0862">Zinc</keyword>
<feature type="domain" description="Rrn7/TAF1B C-terminal cyclin" evidence="14">
    <location>
        <begin position="386"/>
        <end position="519"/>
    </location>
</feature>
<keyword evidence="9" id="KW-0804">Transcription</keyword>
<keyword evidence="10" id="KW-0539">Nucleus</keyword>
<keyword evidence="8" id="KW-0238">DNA-binding</keyword>
<dbReference type="InterPro" id="IPR033599">
    <property type="entry name" value="TAF1B/Rrn7"/>
</dbReference>
<evidence type="ECO:0000256" key="12">
    <source>
        <dbReference type="SAM" id="MobiDB-lite"/>
    </source>
</evidence>
<evidence type="ECO:0000313" key="15">
    <source>
        <dbReference type="EMBL" id="PIC40839.1"/>
    </source>
</evidence>
<accession>A0A2G5UMU1</accession>
<feature type="domain" description="RRN7-type" evidence="13">
    <location>
        <begin position="5"/>
        <end position="34"/>
    </location>
</feature>
<evidence type="ECO:0000256" key="9">
    <source>
        <dbReference type="ARBA" id="ARBA00023163"/>
    </source>
</evidence>
<comment type="caution">
    <text evidence="15">The sequence shown here is derived from an EMBL/GenBank/DDBJ whole genome shotgun (WGS) entry which is preliminary data.</text>
</comment>
<dbReference type="GO" id="GO:0008270">
    <property type="term" value="F:zinc ion binding"/>
    <property type="evidence" value="ECO:0007669"/>
    <property type="project" value="UniProtKB-KW"/>
</dbReference>
<keyword evidence="16" id="KW-1185">Reference proteome</keyword>
<dbReference type="GO" id="GO:0001164">
    <property type="term" value="F:RNA polymerase I core promoter sequence-specific DNA binding"/>
    <property type="evidence" value="ECO:0007669"/>
    <property type="project" value="InterPro"/>
</dbReference>
<reference evidence="16" key="1">
    <citation type="submission" date="2017-10" db="EMBL/GenBank/DDBJ databases">
        <title>Rapid genome shrinkage in a self-fertile nematode reveals novel sperm competition proteins.</title>
        <authorList>
            <person name="Yin D."/>
            <person name="Schwarz E.M."/>
            <person name="Thomas C.G."/>
            <person name="Felde R.L."/>
            <person name="Korf I.F."/>
            <person name="Cutter A.D."/>
            <person name="Schartner C.M."/>
            <person name="Ralston E.J."/>
            <person name="Meyer B.J."/>
            <person name="Haag E.S."/>
        </authorList>
    </citation>
    <scope>NUCLEOTIDE SEQUENCE [LARGE SCALE GENOMIC DNA]</scope>
    <source>
        <strain evidence="16">JU1422</strain>
    </source>
</reference>
<proteinExistence type="inferred from homology"/>
<evidence type="ECO:0000313" key="16">
    <source>
        <dbReference type="Proteomes" id="UP000230233"/>
    </source>
</evidence>
<evidence type="ECO:0000256" key="6">
    <source>
        <dbReference type="ARBA" id="ARBA00022833"/>
    </source>
</evidence>
<evidence type="ECO:0000259" key="14">
    <source>
        <dbReference type="Pfam" id="PF20645"/>
    </source>
</evidence>
<dbReference type="Pfam" id="PF20645">
    <property type="entry name" value="Rrn7_cyclin_C"/>
    <property type="match status" value="1"/>
</dbReference>